<dbReference type="EMBL" id="BAAANN010000016">
    <property type="protein sequence ID" value="GAA1965845.1"/>
    <property type="molecule type" value="Genomic_DNA"/>
</dbReference>
<proteinExistence type="predicted"/>
<reference evidence="4 5" key="1">
    <citation type="journal article" date="2019" name="Int. J. Syst. Evol. Microbiol.">
        <title>The Global Catalogue of Microorganisms (GCM) 10K type strain sequencing project: providing services to taxonomists for standard genome sequencing and annotation.</title>
        <authorList>
            <consortium name="The Broad Institute Genomics Platform"/>
            <consortium name="The Broad Institute Genome Sequencing Center for Infectious Disease"/>
            <person name="Wu L."/>
            <person name="Ma J."/>
        </authorList>
    </citation>
    <scope>NUCLEOTIDE SEQUENCE [LARGE SCALE GENOMIC DNA]</scope>
    <source>
        <strain evidence="4 5">JCM 14545</strain>
    </source>
</reference>
<dbReference type="PROSITE" id="PS51462">
    <property type="entry name" value="NUDIX"/>
    <property type="match status" value="1"/>
</dbReference>
<gene>
    <name evidence="4" type="ORF">GCM10009754_42610</name>
</gene>
<accession>A0ABN2R9T6</accession>
<dbReference type="Proteomes" id="UP001501116">
    <property type="component" value="Unassembled WGS sequence"/>
</dbReference>
<keyword evidence="5" id="KW-1185">Reference proteome</keyword>
<evidence type="ECO:0000313" key="5">
    <source>
        <dbReference type="Proteomes" id="UP001501116"/>
    </source>
</evidence>
<dbReference type="RefSeq" id="WP_344421351.1">
    <property type="nucleotide sequence ID" value="NZ_BAAANN010000016.1"/>
</dbReference>
<dbReference type="InterPro" id="IPR000086">
    <property type="entry name" value="NUDIX_hydrolase_dom"/>
</dbReference>
<organism evidence="4 5">
    <name type="scientific">Amycolatopsis minnesotensis</name>
    <dbReference type="NCBI Taxonomy" id="337894"/>
    <lineage>
        <taxon>Bacteria</taxon>
        <taxon>Bacillati</taxon>
        <taxon>Actinomycetota</taxon>
        <taxon>Actinomycetes</taxon>
        <taxon>Pseudonocardiales</taxon>
        <taxon>Pseudonocardiaceae</taxon>
        <taxon>Amycolatopsis</taxon>
    </lineage>
</organism>
<evidence type="ECO:0000313" key="4">
    <source>
        <dbReference type="EMBL" id="GAA1965845.1"/>
    </source>
</evidence>
<comment type="caution">
    <text evidence="4">The sequence shown here is derived from an EMBL/GenBank/DDBJ whole genome shotgun (WGS) entry which is preliminary data.</text>
</comment>
<evidence type="ECO:0000259" key="3">
    <source>
        <dbReference type="PROSITE" id="PS51462"/>
    </source>
</evidence>
<feature type="domain" description="Nudix hydrolase" evidence="3">
    <location>
        <begin position="20"/>
        <end position="146"/>
    </location>
</feature>
<protein>
    <submittedName>
        <fullName evidence="4">NUDIX domain-containing protein</fullName>
    </submittedName>
</protein>
<evidence type="ECO:0000256" key="1">
    <source>
        <dbReference type="ARBA" id="ARBA00001946"/>
    </source>
</evidence>
<evidence type="ECO:0000256" key="2">
    <source>
        <dbReference type="ARBA" id="ARBA00022801"/>
    </source>
</evidence>
<sequence>MARGDGEGFVRCACGQRHWGRYGAAGLLLTDPERGVLLQRRAWWTHQGRTWGVPGGALRSGESPLDAARREAAEEAAVPPDLLVPTASSTVDHGTWHYTTVLATARARVRAEVSDVESAELRWVPPEEVPSLRLHPGFAEAWPSLAGELDRALVLVVDAANVMGSRPDGWWRDRAGAAARLRDRLAGLVTAGVPDSAAGLLGRPGWRWWPRIVLVVEGQARGVSAVDGVPVVAAPRDGDAEIVAQARRLVEERPYDHVLVATADRELRDRITAEGAGPMSPRTLLSLLD</sequence>
<dbReference type="SUPFAM" id="SSF55811">
    <property type="entry name" value="Nudix"/>
    <property type="match status" value="1"/>
</dbReference>
<dbReference type="Pfam" id="PF00293">
    <property type="entry name" value="NUDIX"/>
    <property type="match status" value="1"/>
</dbReference>
<dbReference type="PANTHER" id="PTHR43046">
    <property type="entry name" value="GDP-MANNOSE MANNOSYL HYDROLASE"/>
    <property type="match status" value="1"/>
</dbReference>
<dbReference type="InterPro" id="IPR015797">
    <property type="entry name" value="NUDIX_hydrolase-like_dom_sf"/>
</dbReference>
<dbReference type="Gene3D" id="3.90.79.10">
    <property type="entry name" value="Nucleoside Triphosphate Pyrophosphohydrolase"/>
    <property type="match status" value="1"/>
</dbReference>
<dbReference type="PANTHER" id="PTHR43046:SF2">
    <property type="entry name" value="8-OXO-DGTP DIPHOSPHATASE-RELATED"/>
    <property type="match status" value="1"/>
</dbReference>
<comment type="cofactor">
    <cofactor evidence="1">
        <name>Mg(2+)</name>
        <dbReference type="ChEBI" id="CHEBI:18420"/>
    </cofactor>
</comment>
<keyword evidence="2" id="KW-0378">Hydrolase</keyword>
<name>A0ABN2R9T6_9PSEU</name>